<gene>
    <name evidence="3" type="ORF">Taro_034876</name>
</gene>
<organism evidence="3 4">
    <name type="scientific">Colocasia esculenta</name>
    <name type="common">Wild taro</name>
    <name type="synonym">Arum esculentum</name>
    <dbReference type="NCBI Taxonomy" id="4460"/>
    <lineage>
        <taxon>Eukaryota</taxon>
        <taxon>Viridiplantae</taxon>
        <taxon>Streptophyta</taxon>
        <taxon>Embryophyta</taxon>
        <taxon>Tracheophyta</taxon>
        <taxon>Spermatophyta</taxon>
        <taxon>Magnoliopsida</taxon>
        <taxon>Liliopsida</taxon>
        <taxon>Araceae</taxon>
        <taxon>Aroideae</taxon>
        <taxon>Colocasieae</taxon>
        <taxon>Colocasia</taxon>
    </lineage>
</organism>
<evidence type="ECO:0000313" key="3">
    <source>
        <dbReference type="EMBL" id="MQM02113.1"/>
    </source>
</evidence>
<dbReference type="OrthoDB" id="1435984at2759"/>
<comment type="caution">
    <text evidence="3">The sequence shown here is derived from an EMBL/GenBank/DDBJ whole genome shotgun (WGS) entry which is preliminary data.</text>
</comment>
<keyword evidence="1" id="KW-0175">Coiled coil</keyword>
<proteinExistence type="predicted"/>
<dbReference type="AlphaFoldDB" id="A0A843VSP8"/>
<keyword evidence="4" id="KW-1185">Reference proteome</keyword>
<feature type="region of interest" description="Disordered" evidence="2">
    <location>
        <begin position="148"/>
        <end position="172"/>
    </location>
</feature>
<accession>A0A843VSP8</accession>
<sequence length="489" mass="54759">MEAVCGGWRLGELEAGSLCAVVELGSAAHPACVAVAIVLAGSPVRSRSGYGEGVERLKRLGKRSVVRSSCARQPCEAPWCVMGWYVRIWKQRRLGAYKGTPRSSEPGGIESQIADVCHRRESGQLPSQAIANPRNNLPGFYQNQQYHQAQGYRPPPAQPNVPPSPNPQQAFVQNIPAPQSQNQLIQQDHPPAQARGPQVENVKIVSTLRSGKIRTNPHPHMSTLNEDKENEIEKEIEEQIEENVEKEKSKEKEKMTEEPRYGTWRMEWEGFHLRRPRVYADRDRLPVHAGHLADRDHLPVHAGRPADRDCLPVLAGHPADRDRLPVHAGRPADRDCLPDPASSVTFPIQITTRGKIDPGSASRYNTTLVYAHILGPVDSWKEFPPSVWELLFDMFTVHVHETGGSPSSTSVWESTSQTNLRKSMWEARDKATKTTGSRDPTAWMDYGPRHELERAPTFRELFDQTHKQKGTNDYVSESARTIAVGRSNH</sequence>
<dbReference type="Proteomes" id="UP000652761">
    <property type="component" value="Unassembled WGS sequence"/>
</dbReference>
<dbReference type="EMBL" id="NMUH01002795">
    <property type="protein sequence ID" value="MQM02113.1"/>
    <property type="molecule type" value="Genomic_DNA"/>
</dbReference>
<feature type="coiled-coil region" evidence="1">
    <location>
        <begin position="225"/>
        <end position="254"/>
    </location>
</feature>
<feature type="compositionally biased region" description="Pro residues" evidence="2">
    <location>
        <begin position="153"/>
        <end position="166"/>
    </location>
</feature>
<evidence type="ECO:0000256" key="2">
    <source>
        <dbReference type="SAM" id="MobiDB-lite"/>
    </source>
</evidence>
<protein>
    <submittedName>
        <fullName evidence="3">Uncharacterized protein</fullName>
    </submittedName>
</protein>
<reference evidence="3" key="1">
    <citation type="submission" date="2017-07" db="EMBL/GenBank/DDBJ databases">
        <title>Taro Niue Genome Assembly and Annotation.</title>
        <authorList>
            <person name="Atibalentja N."/>
            <person name="Keating K."/>
            <person name="Fields C.J."/>
        </authorList>
    </citation>
    <scope>NUCLEOTIDE SEQUENCE</scope>
    <source>
        <strain evidence="3">Niue_2</strain>
        <tissue evidence="3">Leaf</tissue>
    </source>
</reference>
<evidence type="ECO:0000313" key="4">
    <source>
        <dbReference type="Proteomes" id="UP000652761"/>
    </source>
</evidence>
<name>A0A843VSP8_COLES</name>
<evidence type="ECO:0000256" key="1">
    <source>
        <dbReference type="SAM" id="Coils"/>
    </source>
</evidence>